<dbReference type="Proteomes" id="UP000325289">
    <property type="component" value="Unassembled WGS sequence"/>
</dbReference>
<evidence type="ECO:0000313" key="1">
    <source>
        <dbReference type="EMBL" id="SFD98177.1"/>
    </source>
</evidence>
<keyword evidence="2" id="KW-1185">Reference proteome</keyword>
<dbReference type="InterPro" id="IPR003772">
    <property type="entry name" value="YceD"/>
</dbReference>
<reference evidence="1 2" key="1">
    <citation type="submission" date="2016-10" db="EMBL/GenBank/DDBJ databases">
        <authorList>
            <person name="Varghese N."/>
            <person name="Submissions S."/>
        </authorList>
    </citation>
    <scope>NUCLEOTIDE SEQUENCE [LARGE SCALE GENOMIC DNA]</scope>
    <source>
        <strain evidence="2">YIM D21,KCTC 23444,ACCC 10710</strain>
    </source>
</reference>
<proteinExistence type="predicted"/>
<evidence type="ECO:0000313" key="2">
    <source>
        <dbReference type="Proteomes" id="UP000325289"/>
    </source>
</evidence>
<dbReference type="Pfam" id="PF02620">
    <property type="entry name" value="YceD"/>
    <property type="match status" value="1"/>
</dbReference>
<sequence length="191" mass="20082">MVSDTPSSGPFRTADLPQRRPIAFSVVPDASARDALATELGLLGLRKLTFDGEIRPVGKRGFHLTGRLGATLVQECVVTLAPVTTRIETEVARAYVPPSELEPAEAGAEVEMPEDETLEPLGEEIAPEAVMHEALALAVPEYPRAAEAEFEGRTAEPDGAAPIRDADLKPFAGLEALRGRLTGGDSGGGDA</sequence>
<dbReference type="OrthoDB" id="8443793at2"/>
<dbReference type="AlphaFoldDB" id="A0A1I1WSN7"/>
<accession>A0A1I1WSN7</accession>
<dbReference type="RefSeq" id="WP_149755625.1">
    <property type="nucleotide sequence ID" value="NZ_FOMS01000005.1"/>
</dbReference>
<protein>
    <submittedName>
        <fullName evidence="1">Uncharacterized metal-binding protein YceD, DUF177 family</fullName>
    </submittedName>
</protein>
<name>A0A1I1WSN7_9RHOB</name>
<gene>
    <name evidence="1" type="ORF">SAMN04515678_10581</name>
</gene>
<organism evidence="1 2">
    <name type="scientific">Roseivivax sediminis</name>
    <dbReference type="NCBI Taxonomy" id="936889"/>
    <lineage>
        <taxon>Bacteria</taxon>
        <taxon>Pseudomonadati</taxon>
        <taxon>Pseudomonadota</taxon>
        <taxon>Alphaproteobacteria</taxon>
        <taxon>Rhodobacterales</taxon>
        <taxon>Roseobacteraceae</taxon>
        <taxon>Roseivivax</taxon>
    </lineage>
</organism>
<dbReference type="EMBL" id="FOMS01000005">
    <property type="protein sequence ID" value="SFD98177.1"/>
    <property type="molecule type" value="Genomic_DNA"/>
</dbReference>